<organism evidence="2 3">
    <name type="scientific">Hyaloperonospora arabidopsidis (strain Emoy2)</name>
    <name type="common">Downy mildew agent</name>
    <name type="synonym">Peronospora arabidopsidis</name>
    <dbReference type="NCBI Taxonomy" id="559515"/>
    <lineage>
        <taxon>Eukaryota</taxon>
        <taxon>Sar</taxon>
        <taxon>Stramenopiles</taxon>
        <taxon>Oomycota</taxon>
        <taxon>Peronosporomycetes</taxon>
        <taxon>Peronosporales</taxon>
        <taxon>Peronosporaceae</taxon>
        <taxon>Hyaloperonospora</taxon>
    </lineage>
</organism>
<evidence type="ECO:0000313" key="2">
    <source>
        <dbReference type="EnsemblProtists" id="HpaP811629"/>
    </source>
</evidence>
<evidence type="ECO:0000313" key="3">
    <source>
        <dbReference type="Proteomes" id="UP000011713"/>
    </source>
</evidence>
<name>M4BYI1_HYAAE</name>
<dbReference type="VEuPathDB" id="FungiDB:HpaG811629"/>
<reference evidence="2" key="2">
    <citation type="submission" date="2015-06" db="UniProtKB">
        <authorList>
            <consortium name="EnsemblProtists"/>
        </authorList>
    </citation>
    <scope>IDENTIFICATION</scope>
    <source>
        <strain evidence="2">Emoy2</strain>
    </source>
</reference>
<accession>M4BYI1</accession>
<sequence>MERPIPCGCTTSECDGLTCVSVVSTTAHGHGMADRHTMEPDSGDFIETQVAPKAHHPNESSKPGHRCPPNGQHPSENESIANDW</sequence>
<feature type="region of interest" description="Disordered" evidence="1">
    <location>
        <begin position="52"/>
        <end position="84"/>
    </location>
</feature>
<dbReference type="InParanoid" id="M4BYI1"/>
<evidence type="ECO:0000256" key="1">
    <source>
        <dbReference type="SAM" id="MobiDB-lite"/>
    </source>
</evidence>
<dbReference type="EMBL" id="JH598045">
    <property type="status" value="NOT_ANNOTATED_CDS"/>
    <property type="molecule type" value="Genomic_DNA"/>
</dbReference>
<proteinExistence type="predicted"/>
<dbReference type="AlphaFoldDB" id="M4BYI1"/>
<reference evidence="3" key="1">
    <citation type="journal article" date="2010" name="Science">
        <title>Signatures of adaptation to obligate biotrophy in the Hyaloperonospora arabidopsidis genome.</title>
        <authorList>
            <person name="Baxter L."/>
            <person name="Tripathy S."/>
            <person name="Ishaque N."/>
            <person name="Boot N."/>
            <person name="Cabral A."/>
            <person name="Kemen E."/>
            <person name="Thines M."/>
            <person name="Ah-Fong A."/>
            <person name="Anderson R."/>
            <person name="Badejoko W."/>
            <person name="Bittner-Eddy P."/>
            <person name="Boore J.L."/>
            <person name="Chibucos M.C."/>
            <person name="Coates M."/>
            <person name="Dehal P."/>
            <person name="Delehaunty K."/>
            <person name="Dong S."/>
            <person name="Downton P."/>
            <person name="Dumas B."/>
            <person name="Fabro G."/>
            <person name="Fronick C."/>
            <person name="Fuerstenberg S.I."/>
            <person name="Fulton L."/>
            <person name="Gaulin E."/>
            <person name="Govers F."/>
            <person name="Hughes L."/>
            <person name="Humphray S."/>
            <person name="Jiang R.H."/>
            <person name="Judelson H."/>
            <person name="Kamoun S."/>
            <person name="Kyung K."/>
            <person name="Meijer H."/>
            <person name="Minx P."/>
            <person name="Morris P."/>
            <person name="Nelson J."/>
            <person name="Phuntumart V."/>
            <person name="Qutob D."/>
            <person name="Rehmany A."/>
            <person name="Rougon-Cardoso A."/>
            <person name="Ryden P."/>
            <person name="Torto-Alalibo T."/>
            <person name="Studholme D."/>
            <person name="Wang Y."/>
            <person name="Win J."/>
            <person name="Wood J."/>
            <person name="Clifton S.W."/>
            <person name="Rogers J."/>
            <person name="Van den Ackerveken G."/>
            <person name="Jones J.D."/>
            <person name="McDowell J.M."/>
            <person name="Beynon J."/>
            <person name="Tyler B.M."/>
        </authorList>
    </citation>
    <scope>NUCLEOTIDE SEQUENCE [LARGE SCALE GENOMIC DNA]</scope>
    <source>
        <strain evidence="3">Emoy2</strain>
    </source>
</reference>
<dbReference type="EnsemblProtists" id="HpaT811629">
    <property type="protein sequence ID" value="HpaP811629"/>
    <property type="gene ID" value="HpaG811629"/>
</dbReference>
<keyword evidence="3" id="KW-1185">Reference proteome</keyword>
<dbReference type="HOGENOM" id="CLU_174373_0_0_1"/>
<protein>
    <submittedName>
        <fullName evidence="2">Uncharacterized protein</fullName>
    </submittedName>
</protein>
<feature type="compositionally biased region" description="Polar residues" evidence="1">
    <location>
        <begin position="72"/>
        <end position="84"/>
    </location>
</feature>
<dbReference type="Proteomes" id="UP000011713">
    <property type="component" value="Unassembled WGS sequence"/>
</dbReference>